<feature type="compositionally biased region" description="Basic and acidic residues" evidence="6">
    <location>
        <begin position="427"/>
        <end position="436"/>
    </location>
</feature>
<evidence type="ECO:0000259" key="8">
    <source>
        <dbReference type="SMART" id="SM01204"/>
    </source>
</evidence>
<dbReference type="PANTHER" id="PTHR14939">
    <property type="entry name" value="F-BOX ONLY PROTEIN 22"/>
    <property type="match status" value="1"/>
</dbReference>
<keyword evidence="5" id="KW-0472">Membrane</keyword>
<evidence type="ECO:0000256" key="4">
    <source>
        <dbReference type="ARBA" id="ARBA00022989"/>
    </source>
</evidence>
<dbReference type="InterPro" id="IPR013702">
    <property type="entry name" value="FIST_domain_N"/>
</dbReference>
<feature type="domain" description="FIST" evidence="7">
    <location>
        <begin position="32"/>
        <end position="227"/>
    </location>
</feature>
<evidence type="ECO:0000256" key="2">
    <source>
        <dbReference type="ARBA" id="ARBA00022475"/>
    </source>
</evidence>
<dbReference type="SMART" id="SM00897">
    <property type="entry name" value="FIST"/>
    <property type="match status" value="1"/>
</dbReference>
<feature type="region of interest" description="Disordered" evidence="6">
    <location>
        <begin position="391"/>
        <end position="436"/>
    </location>
</feature>
<evidence type="ECO:0000256" key="1">
    <source>
        <dbReference type="ARBA" id="ARBA00004651"/>
    </source>
</evidence>
<evidence type="ECO:0000256" key="5">
    <source>
        <dbReference type="ARBA" id="ARBA00023136"/>
    </source>
</evidence>
<dbReference type="PIRSF" id="PIRSF018953">
    <property type="entry name" value="UCP018953"/>
    <property type="match status" value="1"/>
</dbReference>
<dbReference type="InterPro" id="IPR019494">
    <property type="entry name" value="FIST_C"/>
</dbReference>
<protein>
    <submittedName>
        <fullName evidence="9">Uncharacterized protein</fullName>
    </submittedName>
</protein>
<evidence type="ECO:0000256" key="3">
    <source>
        <dbReference type="ARBA" id="ARBA00022692"/>
    </source>
</evidence>
<dbReference type="Pfam" id="PF10442">
    <property type="entry name" value="FIST_C"/>
    <property type="match status" value="1"/>
</dbReference>
<dbReference type="AlphaFoldDB" id="A0A6J4QN30"/>
<comment type="subcellular location">
    <subcellularLocation>
        <location evidence="1">Cell membrane</location>
        <topology evidence="1">Multi-pass membrane protein</topology>
    </subcellularLocation>
</comment>
<evidence type="ECO:0000259" key="7">
    <source>
        <dbReference type="SMART" id="SM00897"/>
    </source>
</evidence>
<name>A0A6J4QN30_9ACTN</name>
<dbReference type="EMBL" id="CADCVD010000099">
    <property type="protein sequence ID" value="CAA9448508.1"/>
    <property type="molecule type" value="Genomic_DNA"/>
</dbReference>
<dbReference type="PANTHER" id="PTHR14939:SF5">
    <property type="entry name" value="F-BOX ONLY PROTEIN 22"/>
    <property type="match status" value="1"/>
</dbReference>
<proteinExistence type="predicted"/>
<feature type="domain" description="FIST C-domain" evidence="8">
    <location>
        <begin position="228"/>
        <end position="374"/>
    </location>
</feature>
<dbReference type="Pfam" id="PF08495">
    <property type="entry name" value="FIST"/>
    <property type="match status" value="1"/>
</dbReference>
<feature type="compositionally biased region" description="Basic and acidic residues" evidence="6">
    <location>
        <begin position="391"/>
        <end position="411"/>
    </location>
</feature>
<accession>A0A6J4QN30</accession>
<evidence type="ECO:0000313" key="9">
    <source>
        <dbReference type="EMBL" id="CAA9448508.1"/>
    </source>
</evidence>
<dbReference type="GO" id="GO:0005886">
    <property type="term" value="C:plasma membrane"/>
    <property type="evidence" value="ECO:0007669"/>
    <property type="project" value="UniProtKB-SubCell"/>
</dbReference>
<keyword evidence="3" id="KW-0812">Transmembrane</keyword>
<evidence type="ECO:0000256" key="6">
    <source>
        <dbReference type="SAM" id="MobiDB-lite"/>
    </source>
</evidence>
<dbReference type="InterPro" id="IPR016741">
    <property type="entry name" value="UCP018953"/>
</dbReference>
<dbReference type="SMART" id="SM01204">
    <property type="entry name" value="FIST_C"/>
    <property type="match status" value="1"/>
</dbReference>
<gene>
    <name evidence="9" type="ORF">AVDCRST_MAG37-2085</name>
</gene>
<keyword evidence="2" id="KW-1003">Cell membrane</keyword>
<reference evidence="9" key="1">
    <citation type="submission" date="2020-02" db="EMBL/GenBank/DDBJ databases">
        <authorList>
            <person name="Meier V. D."/>
        </authorList>
    </citation>
    <scope>NUCLEOTIDE SEQUENCE</scope>
    <source>
        <strain evidence="9">AVDCRST_MAG37</strain>
    </source>
</reference>
<sequence length="436" mass="46212">MKWATAVSRKTSFGDALLECAEGVRQSLGPGPVTLALAFVTPHFAQFYGGLHENLVRALGPGTLLGCSAGGVIGGGEEVEQAPAITLVAARLPDVTVRPFHLEGDLPDLDGPPEAWEELLGVARTEEPQFVLLADPFSGRPEALLAGLDYAFPGSTKIGGLASGATSPGLNVLFLDSEVHNSGVAGVVLTGNLAVDTVVAQGCRPVGDLMQVTRCDGNIVYELDGQPAFSTLEELFAGMDQRDRELAGRSLMLGIVMDEFQEEPKAGDFLIRNLAGIDPKGGAIAVGERLQEGMRIRFHLRDADASAEDLHAVLTGYEGTLPNRDAISGALLFSCLGRGEHLYKKPNFDTSVFKEHLGEIPVGGFFCNGEIGPVGGTTFLHGYTSSFGLFRPREPGGIEELEPTREGELRDPAPSPPEPENLAPEDPEPREPEPLA</sequence>
<organism evidence="9">
    <name type="scientific">uncultured Rubrobacteraceae bacterium</name>
    <dbReference type="NCBI Taxonomy" id="349277"/>
    <lineage>
        <taxon>Bacteria</taxon>
        <taxon>Bacillati</taxon>
        <taxon>Actinomycetota</taxon>
        <taxon>Rubrobacteria</taxon>
        <taxon>Rubrobacterales</taxon>
        <taxon>Rubrobacteraceae</taxon>
        <taxon>environmental samples</taxon>
    </lineage>
</organism>
<keyword evidence="4" id="KW-1133">Transmembrane helix</keyword>